<comment type="similarity">
    <text evidence="1">Belongs to the TEC1 family.</text>
</comment>
<sequence>MAGTARKTGVRSQNKPCPYAGNLLCFHITDLKRNITKEEEEEYERQVKTINRKSYKHTDEGLTWDSELEGELIKAMRDYDYREYSEPQRSARIFKKHFFRNKYISLRIFERTNRVRTPRQVGSRIQQIRNKSTDPEVQRLTRSLRRAAKGPAEPMTSSRRPLETAEDNRFIGGTRLSITVKSPSARFPSLAPEINLGSSPQSQDIQLRTFEEWQPFTSTRCGMDPTVILLSPFPLNLYCTFEVSRKNNRDWTSPPTILLPDGKCDRNWRYVTSVGADLWSIISDPEGECFEWTVLQQLFREEDDFSQDEAPIKLVYNFQPRKSAQESPSISRTQAPVVDMLPQVHFDQRLTPTPSRTPLKTLPQCPFAKSPEQFLSTSGTSLEENIRPGVPDSKQARSMPAAKMFSSAETFEQEGYVSPRTNASISSEPPYTRDNRIDACCQAEFEPLFSWFAGWNEPKIAVSCGSYEAALYSGAAYLSNGYAFCDSHPNSENPPYPVVNSSTVSVTPNIGRLSLPIYSFTGEYLGRYLIHDYN</sequence>
<reference evidence="4" key="1">
    <citation type="submission" date="2023-03" db="EMBL/GenBank/DDBJ databases">
        <title>Massive genome expansion in bonnet fungi (Mycena s.s.) driven by repeated elements and novel gene families across ecological guilds.</title>
        <authorList>
            <consortium name="Lawrence Berkeley National Laboratory"/>
            <person name="Harder C.B."/>
            <person name="Miyauchi S."/>
            <person name="Viragh M."/>
            <person name="Kuo A."/>
            <person name="Thoen E."/>
            <person name="Andreopoulos B."/>
            <person name="Lu D."/>
            <person name="Skrede I."/>
            <person name="Drula E."/>
            <person name="Henrissat B."/>
            <person name="Morin E."/>
            <person name="Kohler A."/>
            <person name="Barry K."/>
            <person name="LaButti K."/>
            <person name="Morin E."/>
            <person name="Salamov A."/>
            <person name="Lipzen A."/>
            <person name="Mereny Z."/>
            <person name="Hegedus B."/>
            <person name="Baldrian P."/>
            <person name="Stursova M."/>
            <person name="Weitz H."/>
            <person name="Taylor A."/>
            <person name="Grigoriev I.V."/>
            <person name="Nagy L.G."/>
            <person name="Martin F."/>
            <person name="Kauserud H."/>
        </authorList>
    </citation>
    <scope>NUCLEOTIDE SEQUENCE</scope>
    <source>
        <strain evidence="4">CBHHK173m</strain>
    </source>
</reference>
<dbReference type="InterPro" id="IPR000818">
    <property type="entry name" value="TEA/ATTS_dom"/>
</dbReference>
<organism evidence="4 5">
    <name type="scientific">Mycena belliarum</name>
    <dbReference type="NCBI Taxonomy" id="1033014"/>
    <lineage>
        <taxon>Eukaryota</taxon>
        <taxon>Fungi</taxon>
        <taxon>Dikarya</taxon>
        <taxon>Basidiomycota</taxon>
        <taxon>Agaricomycotina</taxon>
        <taxon>Agaricomycetes</taxon>
        <taxon>Agaricomycetidae</taxon>
        <taxon>Agaricales</taxon>
        <taxon>Marasmiineae</taxon>
        <taxon>Mycenaceae</taxon>
        <taxon>Mycena</taxon>
    </lineage>
</organism>
<evidence type="ECO:0000313" key="4">
    <source>
        <dbReference type="EMBL" id="KAJ7082235.1"/>
    </source>
</evidence>
<protein>
    <recommendedName>
        <fullName evidence="3">TEA domain-containing protein</fullName>
    </recommendedName>
</protein>
<evidence type="ECO:0000259" key="3">
    <source>
        <dbReference type="PROSITE" id="PS51088"/>
    </source>
</evidence>
<dbReference type="EMBL" id="JARJCN010000046">
    <property type="protein sequence ID" value="KAJ7082235.1"/>
    <property type="molecule type" value="Genomic_DNA"/>
</dbReference>
<dbReference type="Pfam" id="PF01285">
    <property type="entry name" value="TEA"/>
    <property type="match status" value="1"/>
</dbReference>
<feature type="domain" description="TEA" evidence="3">
    <location>
        <begin position="57"/>
        <end position="135"/>
    </location>
</feature>
<keyword evidence="5" id="KW-1185">Reference proteome</keyword>
<dbReference type="Gene3D" id="6.10.20.40">
    <property type="entry name" value="TEA/ATTS domain"/>
    <property type="match status" value="1"/>
</dbReference>
<proteinExistence type="inferred from homology"/>
<evidence type="ECO:0000256" key="2">
    <source>
        <dbReference type="PROSITE-ProRule" id="PRU00505"/>
    </source>
</evidence>
<feature type="DNA-binding region" description="TEA" evidence="2">
    <location>
        <begin position="57"/>
        <end position="135"/>
    </location>
</feature>
<name>A0AAD6TY03_9AGAR</name>
<evidence type="ECO:0000256" key="1">
    <source>
        <dbReference type="ARBA" id="ARBA00008421"/>
    </source>
</evidence>
<dbReference type="GO" id="GO:0003700">
    <property type="term" value="F:DNA-binding transcription factor activity"/>
    <property type="evidence" value="ECO:0007669"/>
    <property type="project" value="InterPro"/>
</dbReference>
<dbReference type="AlphaFoldDB" id="A0AAD6TY03"/>
<comment type="caution">
    <text evidence="4">The sequence shown here is derived from an EMBL/GenBank/DDBJ whole genome shotgun (WGS) entry which is preliminary data.</text>
</comment>
<gene>
    <name evidence="4" type="ORF">B0H15DRAFT_853073</name>
</gene>
<dbReference type="InterPro" id="IPR038096">
    <property type="entry name" value="TEA/ATTS_sf"/>
</dbReference>
<evidence type="ECO:0000313" key="5">
    <source>
        <dbReference type="Proteomes" id="UP001222325"/>
    </source>
</evidence>
<dbReference type="PROSITE" id="PS51088">
    <property type="entry name" value="TEA_2"/>
    <property type="match status" value="1"/>
</dbReference>
<dbReference type="Proteomes" id="UP001222325">
    <property type="component" value="Unassembled WGS sequence"/>
</dbReference>
<accession>A0AAD6TY03</accession>